<proteinExistence type="predicted"/>
<dbReference type="RefSeq" id="WP_004443715.1">
    <property type="nucleotide sequence ID" value="NZ_ACSJ01000001.1"/>
</dbReference>
<dbReference type="Proteomes" id="UP000006160">
    <property type="component" value="Unassembled WGS sequence"/>
</dbReference>
<dbReference type="EMBL" id="ACSJ01000001">
    <property type="protein sequence ID" value="EES92162.1"/>
    <property type="molecule type" value="Genomic_DNA"/>
</dbReference>
<dbReference type="AlphaFoldDB" id="A0A9P2G8S4"/>
<comment type="caution">
    <text evidence="1">The sequence shown here is derived from an EMBL/GenBank/DDBJ whole genome shotgun (WGS) entry which is preliminary data.</text>
</comment>
<organism evidence="1 2">
    <name type="scientific">Clostridium botulinum D str. 1873</name>
    <dbReference type="NCBI Taxonomy" id="592027"/>
    <lineage>
        <taxon>Bacteria</taxon>
        <taxon>Bacillati</taxon>
        <taxon>Bacillota</taxon>
        <taxon>Clostridia</taxon>
        <taxon>Eubacteriales</taxon>
        <taxon>Clostridiaceae</taxon>
        <taxon>Clostridium</taxon>
    </lineage>
</organism>
<protein>
    <submittedName>
        <fullName evidence="1">Uncharacterized protein</fullName>
    </submittedName>
</protein>
<name>A0A9P2G8S4_CLOBO</name>
<evidence type="ECO:0000313" key="1">
    <source>
        <dbReference type="EMBL" id="EES92162.1"/>
    </source>
</evidence>
<accession>A0A9P2G8S4</accession>
<reference evidence="1 2" key="1">
    <citation type="submission" date="2009-10" db="EMBL/GenBank/DDBJ databases">
        <authorList>
            <person name="Shrivastava S."/>
            <person name="Brinkac L.B."/>
            <person name="Brown J.L."/>
            <person name="Bruce D.B."/>
            <person name="Detter C."/>
            <person name="Green L.D."/>
            <person name="Munk C.A."/>
            <person name="Rogers Y.C."/>
            <person name="Tapia R."/>
            <person name="Saunders E.S."/>
            <person name="Sims D.R."/>
            <person name="Smith L.A."/>
            <person name="Smith T.J."/>
            <person name="Sutton G."/>
            <person name="Brettin T."/>
        </authorList>
    </citation>
    <scope>NUCLEOTIDE SEQUENCE [LARGE SCALE GENOMIC DNA]</scope>
    <source>
        <strain evidence="2">D str. 1873</strain>
    </source>
</reference>
<gene>
    <name evidence="1" type="ORF">CLG_B0535</name>
</gene>
<evidence type="ECO:0000313" key="2">
    <source>
        <dbReference type="Proteomes" id="UP000006160"/>
    </source>
</evidence>
<sequence length="47" mass="5515">MEKEVKEVLLNIQYQIDELNKKVEKAILTSNNGNYTYTSESHNNDKK</sequence>